<sequence length="59" mass="6681">MTVEIKELIIQAKVTDATNNPVSPRTLAQETLDNARLIEKVKREVLDALRETGGHYEFN</sequence>
<keyword evidence="2" id="KW-1185">Reference proteome</keyword>
<evidence type="ECO:0000313" key="1">
    <source>
        <dbReference type="EMBL" id="AKH64623.1"/>
    </source>
</evidence>
<dbReference type="EMBL" id="CP011104">
    <property type="protein sequence ID" value="AKH64623.1"/>
    <property type="molecule type" value="Genomic_DNA"/>
</dbReference>
<dbReference type="OrthoDB" id="6506933at2"/>
<dbReference type="Pfam" id="PF19265">
    <property type="entry name" value="DUF5908"/>
    <property type="match status" value="1"/>
</dbReference>
<dbReference type="InterPro" id="IPR045459">
    <property type="entry name" value="DUF5908"/>
</dbReference>
<gene>
    <name evidence="1" type="ORF">VY86_16065</name>
</gene>
<accession>A0A0F7LRN4</accession>
<dbReference type="Proteomes" id="UP000034866">
    <property type="component" value="Chromosome"/>
</dbReference>
<dbReference type="PATRIC" id="fig|230089.6.peg.3626"/>
<evidence type="ECO:0000313" key="2">
    <source>
        <dbReference type="Proteomes" id="UP000034866"/>
    </source>
</evidence>
<dbReference type="KEGG" id="ptt:VY86_16065"/>
<proteinExistence type="predicted"/>
<protein>
    <submittedName>
        <fullName evidence="1">Uncharacterized protein</fullName>
    </submittedName>
</protein>
<organism evidence="1 2">
    <name type="scientific">Photorhabdus thracensis</name>
    <dbReference type="NCBI Taxonomy" id="230089"/>
    <lineage>
        <taxon>Bacteria</taxon>
        <taxon>Pseudomonadati</taxon>
        <taxon>Pseudomonadota</taxon>
        <taxon>Gammaproteobacteria</taxon>
        <taxon>Enterobacterales</taxon>
        <taxon>Morganellaceae</taxon>
        <taxon>Photorhabdus</taxon>
    </lineage>
</organism>
<name>A0A0F7LRN4_9GAMM</name>
<reference evidence="1 2" key="1">
    <citation type="journal article" date="2015" name="J. Biotechnol.">
        <title>Complete genome sequence of Photorhabdus temperata subsp. thracensis 39-8(T), an entomopathogenic bacterium for the improved commercial bioinsecticide.</title>
        <authorList>
            <person name="Kwak Y."/>
            <person name="Shin J.H."/>
        </authorList>
    </citation>
    <scope>NUCLEOTIDE SEQUENCE [LARGE SCALE GENOMIC DNA]</scope>
    <source>
        <strain evidence="1 2">DSM 15199</strain>
    </source>
</reference>
<dbReference type="RefSeq" id="WP_046975715.1">
    <property type="nucleotide sequence ID" value="NZ_CAWQPG010000327.1"/>
</dbReference>
<dbReference type="STRING" id="230089.VY86_16065"/>
<dbReference type="AlphaFoldDB" id="A0A0F7LRN4"/>
<reference evidence="2" key="2">
    <citation type="submission" date="2015-03" db="EMBL/GenBank/DDBJ databases">
        <title>Genome sequence of Azospirillum thiophilum strain DSM 21654T.</title>
        <authorList>
            <person name="Kwak Y."/>
            <person name="Shin J.-H."/>
        </authorList>
    </citation>
    <scope>NUCLEOTIDE SEQUENCE [LARGE SCALE GENOMIC DNA]</scope>
    <source>
        <strain evidence="2">DSM 15199</strain>
    </source>
</reference>